<reference evidence="3" key="1">
    <citation type="journal article" date="2019" name="Int. J. Syst. Evol. Microbiol.">
        <title>The Global Catalogue of Microorganisms (GCM) 10K type strain sequencing project: providing services to taxonomists for standard genome sequencing and annotation.</title>
        <authorList>
            <consortium name="The Broad Institute Genomics Platform"/>
            <consortium name="The Broad Institute Genome Sequencing Center for Infectious Disease"/>
            <person name="Wu L."/>
            <person name="Ma J."/>
        </authorList>
    </citation>
    <scope>NUCLEOTIDE SEQUENCE [LARGE SCALE GENOMIC DNA]</scope>
    <source>
        <strain evidence="3">CGMCC 4.7246</strain>
    </source>
</reference>
<feature type="transmembrane region" description="Helical" evidence="1">
    <location>
        <begin position="390"/>
        <end position="412"/>
    </location>
</feature>
<feature type="transmembrane region" description="Helical" evidence="1">
    <location>
        <begin position="465"/>
        <end position="483"/>
    </location>
</feature>
<feature type="transmembrane region" description="Helical" evidence="1">
    <location>
        <begin position="50"/>
        <end position="70"/>
    </location>
</feature>
<feature type="transmembrane region" description="Helical" evidence="1">
    <location>
        <begin position="20"/>
        <end position="38"/>
    </location>
</feature>
<feature type="transmembrane region" description="Helical" evidence="1">
    <location>
        <begin position="197"/>
        <end position="215"/>
    </location>
</feature>
<evidence type="ECO:0000256" key="1">
    <source>
        <dbReference type="SAM" id="Phobius"/>
    </source>
</evidence>
<dbReference type="EMBL" id="JBHSQO010000007">
    <property type="protein sequence ID" value="MFC6089596.1"/>
    <property type="molecule type" value="Genomic_DNA"/>
</dbReference>
<feature type="transmembrane region" description="Helical" evidence="1">
    <location>
        <begin position="158"/>
        <end position="177"/>
    </location>
</feature>
<keyword evidence="3" id="KW-1185">Reference proteome</keyword>
<comment type="caution">
    <text evidence="2">The sequence shown here is derived from an EMBL/GenBank/DDBJ whole genome shotgun (WGS) entry which is preliminary data.</text>
</comment>
<proteinExistence type="predicted"/>
<feature type="transmembrane region" description="Helical" evidence="1">
    <location>
        <begin position="291"/>
        <end position="311"/>
    </location>
</feature>
<organism evidence="2 3">
    <name type="scientific">Saccharothrix lopnurensis</name>
    <dbReference type="NCBI Taxonomy" id="1670621"/>
    <lineage>
        <taxon>Bacteria</taxon>
        <taxon>Bacillati</taxon>
        <taxon>Actinomycetota</taxon>
        <taxon>Actinomycetes</taxon>
        <taxon>Pseudonocardiales</taxon>
        <taxon>Pseudonocardiaceae</taxon>
        <taxon>Saccharothrix</taxon>
    </lineage>
</organism>
<protein>
    <submittedName>
        <fullName evidence="2">Uncharacterized protein</fullName>
    </submittedName>
</protein>
<dbReference type="RefSeq" id="WP_380634892.1">
    <property type="nucleotide sequence ID" value="NZ_JBHSQO010000007.1"/>
</dbReference>
<keyword evidence="1" id="KW-0472">Membrane</keyword>
<feature type="transmembrane region" description="Helical" evidence="1">
    <location>
        <begin position="424"/>
        <end position="445"/>
    </location>
</feature>
<dbReference type="Proteomes" id="UP001596220">
    <property type="component" value="Unassembled WGS sequence"/>
</dbReference>
<feature type="transmembrane region" description="Helical" evidence="1">
    <location>
        <begin position="518"/>
        <end position="540"/>
    </location>
</feature>
<feature type="transmembrane region" description="Helical" evidence="1">
    <location>
        <begin position="227"/>
        <end position="247"/>
    </location>
</feature>
<gene>
    <name evidence="2" type="ORF">ACFP3R_09975</name>
</gene>
<feature type="transmembrane region" description="Helical" evidence="1">
    <location>
        <begin position="490"/>
        <end position="506"/>
    </location>
</feature>
<name>A0ABW1P286_9PSEU</name>
<feature type="transmembrane region" description="Helical" evidence="1">
    <location>
        <begin position="253"/>
        <end position="270"/>
    </location>
</feature>
<feature type="transmembrane region" description="Helical" evidence="1">
    <location>
        <begin position="77"/>
        <end position="93"/>
    </location>
</feature>
<keyword evidence="1" id="KW-0812">Transmembrane</keyword>
<feature type="transmembrane region" description="Helical" evidence="1">
    <location>
        <begin position="123"/>
        <end position="146"/>
    </location>
</feature>
<evidence type="ECO:0000313" key="3">
    <source>
        <dbReference type="Proteomes" id="UP001596220"/>
    </source>
</evidence>
<feature type="transmembrane region" description="Helical" evidence="1">
    <location>
        <begin position="331"/>
        <end position="348"/>
    </location>
</feature>
<keyword evidence="1" id="KW-1133">Transmembrane helix</keyword>
<feature type="transmembrane region" description="Helical" evidence="1">
    <location>
        <begin position="355"/>
        <end position="378"/>
    </location>
</feature>
<accession>A0ABW1P286</accession>
<evidence type="ECO:0000313" key="2">
    <source>
        <dbReference type="EMBL" id="MFC6089596.1"/>
    </source>
</evidence>
<sequence length="544" mass="53647">MIRTGTADPVAPTSTRLRTAVGLAAPGSVFAAAAPVVGVVDASAPPAFTAWPLLAVLALLPTALSVVLLARGQETTAAAVLVAPAVFAVGRLFNDLQIVVDPVDTSRPELFLLTDLGSPAPGAGAWLLLVGHVLVIAGGAAAATALVEPDVRSEPAGFVLPATAGLVAAVGLFTVPFTSTDAFIPARGPFESAALPMVGGLLLTIAAPVLAVVAASATTPEVRRGGLLGLAAVLVAVALPPVATGIAVDRVGFAPGPFLVLVAAAALAWPQSTRAERAEPSEPELPGPRRLHVITGCLALAAAAAAVAGAVTDQLVLPEGLPVPTDYAARLLWPAAIATGGLAVALLARVPVRPALAVALVTVPLAAASALDAVFAATQVETVEPGPGTWFTALAVVLAAAAGLVAALAGSVERDEAGTAAGEPPLPLVAGTLIAALLALGAFALPVLRAPEYAPVGAFDFRVGSWGLLLALVWVVVAAAIALKARPGQGAALLLGASLVTAVRALEYPLTSGRAVDAAAGPGLWLAAAATAAFLVSAALRTAR</sequence>